<dbReference type="AlphaFoldDB" id="A0AAE3KVG9"/>
<dbReference type="CDD" id="cd16917">
    <property type="entry name" value="HATPase_UhpB-NarQ-NarX-like"/>
    <property type="match status" value="1"/>
</dbReference>
<dbReference type="Gene3D" id="3.30.565.10">
    <property type="entry name" value="Histidine kinase-like ATPase, C-terminal domain"/>
    <property type="match status" value="1"/>
</dbReference>
<keyword evidence="4" id="KW-0472">Membrane</keyword>
<keyword evidence="4" id="KW-1133">Transmembrane helix</keyword>
<feature type="domain" description="Histidine kinase/HSP90-like ATPase" evidence="5">
    <location>
        <begin position="257"/>
        <end position="343"/>
    </location>
</feature>
<feature type="transmembrane region" description="Helical" evidence="4">
    <location>
        <begin position="109"/>
        <end position="136"/>
    </location>
</feature>
<proteinExistence type="predicted"/>
<dbReference type="InterPro" id="IPR013783">
    <property type="entry name" value="Ig-like_fold"/>
</dbReference>
<dbReference type="EMBL" id="RJUF01000194">
    <property type="protein sequence ID" value="MCP9766044.1"/>
    <property type="molecule type" value="Genomic_DNA"/>
</dbReference>
<dbReference type="SUPFAM" id="SSF55874">
    <property type="entry name" value="ATPase domain of HSP90 chaperone/DNA topoisomerase II/histidine kinase"/>
    <property type="match status" value="1"/>
</dbReference>
<name>A0AAE3KVG9_9BACT</name>
<dbReference type="InterPro" id="IPR011712">
    <property type="entry name" value="Sig_transdc_His_kin_sub3_dim/P"/>
</dbReference>
<dbReference type="RefSeq" id="WP_255039750.1">
    <property type="nucleotide sequence ID" value="NZ_RJUF01000194.1"/>
</dbReference>
<evidence type="ECO:0000313" key="8">
    <source>
        <dbReference type="Proteomes" id="UP001204144"/>
    </source>
</evidence>
<evidence type="ECO:0008006" key="9">
    <source>
        <dbReference type="Google" id="ProtNLM"/>
    </source>
</evidence>
<accession>A0AAE3KVG9</accession>
<reference evidence="7 8" key="1">
    <citation type="submission" date="2018-11" db="EMBL/GenBank/DDBJ databases">
        <title>Novel bacteria species description.</title>
        <authorList>
            <person name="Han J.-H."/>
        </authorList>
    </citation>
    <scope>NUCLEOTIDE SEQUENCE [LARGE SCALE GENOMIC DNA]</scope>
    <source>
        <strain evidence="7 8">KCTC23259</strain>
    </source>
</reference>
<dbReference type="GO" id="GO:0000155">
    <property type="term" value="F:phosphorelay sensor kinase activity"/>
    <property type="evidence" value="ECO:0007669"/>
    <property type="project" value="InterPro"/>
</dbReference>
<dbReference type="GO" id="GO:0046983">
    <property type="term" value="F:protein dimerization activity"/>
    <property type="evidence" value="ECO:0007669"/>
    <property type="project" value="InterPro"/>
</dbReference>
<evidence type="ECO:0000256" key="4">
    <source>
        <dbReference type="SAM" id="Phobius"/>
    </source>
</evidence>
<organism evidence="7 8">
    <name type="scientific">Lacihabitans soyangensis</name>
    <dbReference type="NCBI Taxonomy" id="869394"/>
    <lineage>
        <taxon>Bacteria</taxon>
        <taxon>Pseudomonadati</taxon>
        <taxon>Bacteroidota</taxon>
        <taxon>Cytophagia</taxon>
        <taxon>Cytophagales</taxon>
        <taxon>Leadbetterellaceae</taxon>
        <taxon>Lacihabitans</taxon>
    </lineage>
</organism>
<dbReference type="Gene3D" id="2.60.40.10">
    <property type="entry name" value="Immunoglobulins"/>
    <property type="match status" value="1"/>
</dbReference>
<evidence type="ECO:0000259" key="6">
    <source>
        <dbReference type="Pfam" id="PF07730"/>
    </source>
</evidence>
<evidence type="ECO:0000256" key="2">
    <source>
        <dbReference type="ARBA" id="ARBA00022777"/>
    </source>
</evidence>
<evidence type="ECO:0000313" key="7">
    <source>
        <dbReference type="EMBL" id="MCP9766044.1"/>
    </source>
</evidence>
<evidence type="ECO:0000256" key="3">
    <source>
        <dbReference type="ARBA" id="ARBA00023012"/>
    </source>
</evidence>
<evidence type="ECO:0000259" key="5">
    <source>
        <dbReference type="Pfam" id="PF02518"/>
    </source>
</evidence>
<keyword evidence="4" id="KW-0812">Transmembrane</keyword>
<protein>
    <recommendedName>
        <fullName evidence="9">Histidine kinase domain-containing protein</fullName>
    </recommendedName>
</protein>
<dbReference type="Proteomes" id="UP001204144">
    <property type="component" value="Unassembled WGS sequence"/>
</dbReference>
<dbReference type="Gene3D" id="1.20.5.1930">
    <property type="match status" value="1"/>
</dbReference>
<keyword evidence="8" id="KW-1185">Reference proteome</keyword>
<keyword evidence="2" id="KW-0418">Kinase</keyword>
<dbReference type="InterPro" id="IPR050482">
    <property type="entry name" value="Sensor_HK_TwoCompSys"/>
</dbReference>
<feature type="domain" description="Signal transduction histidine kinase subgroup 3 dimerisation and phosphoacceptor" evidence="6">
    <location>
        <begin position="148"/>
        <end position="214"/>
    </location>
</feature>
<sequence>MKYIFIFFILISSDLHGQDLELVVNNKRVNSDTTIILTAKEKSLHFFIKTRGDFSYQLYPQETSWIKLDSNNYCNYNQLVGKEYKLLIRNNYTNKIIRTCSLEIEKPFYLTWFFLFSMLFFGAMILGMIIYFFLLYKFRQQAKLQKVRNNIAADLHDDVGATLTSIGFFGELIRQKIINRAEPADILPLLSKVIDSSKESVETMRGVVWTINPNNDFAKDFFERLKYYANEMLATKSVALNFEIEGIEQQELGIEVQRNLFLFFKEAINNVLKHAKAKTATVNIKMENRKFWMKISDDGVGFDLNENFEGHGLGSLRKRIENLNGAFEIKSEVNVGTTLEVSIFLP</sequence>
<evidence type="ECO:0000256" key="1">
    <source>
        <dbReference type="ARBA" id="ARBA00022679"/>
    </source>
</evidence>
<dbReference type="Pfam" id="PF07730">
    <property type="entry name" value="HisKA_3"/>
    <property type="match status" value="1"/>
</dbReference>
<keyword evidence="1" id="KW-0808">Transferase</keyword>
<dbReference type="InterPro" id="IPR036890">
    <property type="entry name" value="HATPase_C_sf"/>
</dbReference>
<dbReference type="Pfam" id="PF02518">
    <property type="entry name" value="HATPase_c"/>
    <property type="match status" value="1"/>
</dbReference>
<dbReference type="PANTHER" id="PTHR24421">
    <property type="entry name" value="NITRATE/NITRITE SENSOR PROTEIN NARX-RELATED"/>
    <property type="match status" value="1"/>
</dbReference>
<comment type="caution">
    <text evidence="7">The sequence shown here is derived from an EMBL/GenBank/DDBJ whole genome shotgun (WGS) entry which is preliminary data.</text>
</comment>
<keyword evidence="3" id="KW-0902">Two-component regulatory system</keyword>
<dbReference type="GO" id="GO:0016020">
    <property type="term" value="C:membrane"/>
    <property type="evidence" value="ECO:0007669"/>
    <property type="project" value="InterPro"/>
</dbReference>
<gene>
    <name evidence="7" type="ORF">EGI31_24160</name>
</gene>
<dbReference type="InterPro" id="IPR003594">
    <property type="entry name" value="HATPase_dom"/>
</dbReference>